<organism evidence="1 2">
    <name type="scientific">Microlunatus aurantiacus</name>
    <dbReference type="NCBI Taxonomy" id="446786"/>
    <lineage>
        <taxon>Bacteria</taxon>
        <taxon>Bacillati</taxon>
        <taxon>Actinomycetota</taxon>
        <taxon>Actinomycetes</taxon>
        <taxon>Propionibacteriales</taxon>
        <taxon>Propionibacteriaceae</taxon>
        <taxon>Microlunatus</taxon>
    </lineage>
</organism>
<evidence type="ECO:0000313" key="1">
    <source>
        <dbReference type="EMBL" id="GAA3699358.1"/>
    </source>
</evidence>
<evidence type="ECO:0000313" key="2">
    <source>
        <dbReference type="Proteomes" id="UP001500051"/>
    </source>
</evidence>
<name>A0ABP7D1E9_9ACTN</name>
<comment type="caution">
    <text evidence="1">The sequence shown here is derived from an EMBL/GenBank/DDBJ whole genome shotgun (WGS) entry which is preliminary data.</text>
</comment>
<reference evidence="2" key="1">
    <citation type="journal article" date="2019" name="Int. J. Syst. Evol. Microbiol.">
        <title>The Global Catalogue of Microorganisms (GCM) 10K type strain sequencing project: providing services to taxonomists for standard genome sequencing and annotation.</title>
        <authorList>
            <consortium name="The Broad Institute Genomics Platform"/>
            <consortium name="The Broad Institute Genome Sequencing Center for Infectious Disease"/>
            <person name="Wu L."/>
            <person name="Ma J."/>
        </authorList>
    </citation>
    <scope>NUCLEOTIDE SEQUENCE [LARGE SCALE GENOMIC DNA]</scope>
    <source>
        <strain evidence="2">JCM 16548</strain>
    </source>
</reference>
<sequence>MPVRPKKKCCEDRPRCKRCPIRLLSEGKLAPEDARHLFANARNKKALKKAKLAKTAAKLESAA</sequence>
<dbReference type="RefSeq" id="WP_344811676.1">
    <property type="nucleotide sequence ID" value="NZ_BAAAYX010000003.1"/>
</dbReference>
<dbReference type="EMBL" id="BAAAYX010000003">
    <property type="protein sequence ID" value="GAA3699358.1"/>
    <property type="molecule type" value="Genomic_DNA"/>
</dbReference>
<gene>
    <name evidence="1" type="ORF">GCM10022204_14850</name>
</gene>
<dbReference type="Proteomes" id="UP001500051">
    <property type="component" value="Unassembled WGS sequence"/>
</dbReference>
<proteinExistence type="predicted"/>
<keyword evidence="2" id="KW-1185">Reference proteome</keyword>
<protein>
    <submittedName>
        <fullName evidence="1">Uncharacterized protein</fullName>
    </submittedName>
</protein>
<accession>A0ABP7D1E9</accession>